<dbReference type="InterPro" id="IPR001878">
    <property type="entry name" value="Znf_CCHC"/>
</dbReference>
<dbReference type="GO" id="GO:0003676">
    <property type="term" value="F:nucleic acid binding"/>
    <property type="evidence" value="ECO:0007669"/>
    <property type="project" value="InterPro"/>
</dbReference>
<feature type="region of interest" description="Disordered" evidence="2">
    <location>
        <begin position="235"/>
        <end position="271"/>
    </location>
</feature>
<dbReference type="InParanoid" id="A0A674D5P5"/>
<dbReference type="InterPro" id="IPR032567">
    <property type="entry name" value="RTL1-rel"/>
</dbReference>
<sequence>MGEEWYLYTIIRHSSACSTTLSNGIQFQRDSTRAPEGVRWSGYKGFLLQLQLYMATVRPTPSGEESVNALVSCLSGRALEWANAIWEGPDSVRQDYPEFTRRFRAVFDHPPEGRAAGERLFHLRQETRSAQDFALEFRTLAAGAGWNERALIDHYRCSLREDVRRELACRDTSLTLDQLIDMSIRLDNLLAARGHPDRVLLVSLPSPPAPIPMELGSTAARLTGGGAFSCTSCGRRGHTADRCWRSSSGSREGRQSAARTPQVSPHQTHPELPVGNMYVYVSFPEFSPHSQHKALVDSGAAGSFIDRGFANRLRIPLVQLDQPFSVHALDSQPLGSGLVREATVPLDMVTLGGHEERISLFLIDSPAFPVVLGFP</sequence>
<dbReference type="AlphaFoldDB" id="A0A674D5P5"/>
<dbReference type="Pfam" id="PF03732">
    <property type="entry name" value="Retrotrans_gag"/>
    <property type="match status" value="1"/>
</dbReference>
<accession>A0A674D5P5</accession>
<dbReference type="InterPro" id="IPR021109">
    <property type="entry name" value="Peptidase_aspartic_dom_sf"/>
</dbReference>
<dbReference type="Proteomes" id="UP000472277">
    <property type="component" value="Chromosome 20"/>
</dbReference>
<proteinExistence type="predicted"/>
<dbReference type="Pfam" id="PF08284">
    <property type="entry name" value="RVP_2"/>
    <property type="match status" value="1"/>
</dbReference>
<reference evidence="4" key="1">
    <citation type="submission" date="2025-08" db="UniProtKB">
        <authorList>
            <consortium name="Ensembl"/>
        </authorList>
    </citation>
    <scope>IDENTIFICATION</scope>
</reference>
<dbReference type="PANTHER" id="PTHR15503:SF22">
    <property type="entry name" value="TRANSPOSON TY3-I GAG POLYPROTEIN"/>
    <property type="match status" value="1"/>
</dbReference>
<dbReference type="GeneTree" id="ENSGT00970000195121"/>
<feature type="compositionally biased region" description="Low complexity" evidence="2">
    <location>
        <begin position="245"/>
        <end position="259"/>
    </location>
</feature>
<dbReference type="PANTHER" id="PTHR15503">
    <property type="entry name" value="LDOC1 RELATED"/>
    <property type="match status" value="1"/>
</dbReference>
<evidence type="ECO:0000259" key="3">
    <source>
        <dbReference type="PROSITE" id="PS50158"/>
    </source>
</evidence>
<feature type="domain" description="CCHC-type" evidence="3">
    <location>
        <begin position="230"/>
        <end position="243"/>
    </location>
</feature>
<dbReference type="CDD" id="cd00303">
    <property type="entry name" value="retropepsin_like"/>
    <property type="match status" value="1"/>
</dbReference>
<organism evidence="4 5">
    <name type="scientific">Salmo trutta</name>
    <name type="common">Brown trout</name>
    <dbReference type="NCBI Taxonomy" id="8032"/>
    <lineage>
        <taxon>Eukaryota</taxon>
        <taxon>Metazoa</taxon>
        <taxon>Chordata</taxon>
        <taxon>Craniata</taxon>
        <taxon>Vertebrata</taxon>
        <taxon>Euteleostomi</taxon>
        <taxon>Actinopterygii</taxon>
        <taxon>Neopterygii</taxon>
        <taxon>Teleostei</taxon>
        <taxon>Protacanthopterygii</taxon>
        <taxon>Salmoniformes</taxon>
        <taxon>Salmonidae</taxon>
        <taxon>Salmoninae</taxon>
        <taxon>Salmo</taxon>
    </lineage>
</organism>
<keyword evidence="1" id="KW-0479">Metal-binding</keyword>
<dbReference type="PROSITE" id="PS50158">
    <property type="entry name" value="ZF_CCHC"/>
    <property type="match status" value="1"/>
</dbReference>
<dbReference type="Gene3D" id="2.40.70.10">
    <property type="entry name" value="Acid Proteases"/>
    <property type="match status" value="1"/>
</dbReference>
<keyword evidence="1" id="KW-0862">Zinc</keyword>
<evidence type="ECO:0000313" key="4">
    <source>
        <dbReference type="Ensembl" id="ENSSTUP00000091235.1"/>
    </source>
</evidence>
<evidence type="ECO:0000256" key="2">
    <source>
        <dbReference type="SAM" id="MobiDB-lite"/>
    </source>
</evidence>
<evidence type="ECO:0000256" key="1">
    <source>
        <dbReference type="PROSITE-ProRule" id="PRU00047"/>
    </source>
</evidence>
<name>A0A674D5P5_SALTR</name>
<keyword evidence="1" id="KW-0863">Zinc-finger</keyword>
<keyword evidence="5" id="KW-1185">Reference proteome</keyword>
<dbReference type="InterPro" id="IPR005162">
    <property type="entry name" value="Retrotrans_gag_dom"/>
</dbReference>
<reference evidence="4" key="2">
    <citation type="submission" date="2025-09" db="UniProtKB">
        <authorList>
            <consortium name="Ensembl"/>
        </authorList>
    </citation>
    <scope>IDENTIFICATION</scope>
</reference>
<dbReference type="Ensembl" id="ENSSTUT00000097071.1">
    <property type="protein sequence ID" value="ENSSTUP00000091235.1"/>
    <property type="gene ID" value="ENSSTUG00000040122.1"/>
</dbReference>
<dbReference type="GO" id="GO:0008270">
    <property type="term" value="F:zinc ion binding"/>
    <property type="evidence" value="ECO:0007669"/>
    <property type="project" value="UniProtKB-KW"/>
</dbReference>
<protein>
    <recommendedName>
        <fullName evidence="3">CCHC-type domain-containing protein</fullName>
    </recommendedName>
</protein>
<dbReference type="OMA" id="AWANAVW"/>
<evidence type="ECO:0000313" key="5">
    <source>
        <dbReference type="Proteomes" id="UP000472277"/>
    </source>
</evidence>